<name>A0A0F9JMP5_9ZZZZ</name>
<gene>
    <name evidence="2" type="ORF">LCGC14_1738540</name>
</gene>
<dbReference type="AlphaFoldDB" id="A0A0F9JMP5"/>
<feature type="transmembrane region" description="Helical" evidence="1">
    <location>
        <begin position="104"/>
        <end position="122"/>
    </location>
</feature>
<evidence type="ECO:0000313" key="2">
    <source>
        <dbReference type="EMBL" id="KKM06981.1"/>
    </source>
</evidence>
<dbReference type="EMBL" id="LAZR01015872">
    <property type="protein sequence ID" value="KKM06981.1"/>
    <property type="molecule type" value="Genomic_DNA"/>
</dbReference>
<protein>
    <submittedName>
        <fullName evidence="2">Uncharacterized protein</fullName>
    </submittedName>
</protein>
<comment type="caution">
    <text evidence="2">The sequence shown here is derived from an EMBL/GenBank/DDBJ whole genome shotgun (WGS) entry which is preliminary data.</text>
</comment>
<keyword evidence="1" id="KW-1133">Transmembrane helix</keyword>
<accession>A0A0F9JMP5</accession>
<keyword evidence="1" id="KW-0472">Membrane</keyword>
<feature type="transmembrane region" description="Helical" evidence="1">
    <location>
        <begin position="24"/>
        <end position="46"/>
    </location>
</feature>
<reference evidence="2" key="1">
    <citation type="journal article" date="2015" name="Nature">
        <title>Complex archaea that bridge the gap between prokaryotes and eukaryotes.</title>
        <authorList>
            <person name="Spang A."/>
            <person name="Saw J.H."/>
            <person name="Jorgensen S.L."/>
            <person name="Zaremba-Niedzwiedzka K."/>
            <person name="Martijn J."/>
            <person name="Lind A.E."/>
            <person name="van Eijk R."/>
            <person name="Schleper C."/>
            <person name="Guy L."/>
            <person name="Ettema T.J."/>
        </authorList>
    </citation>
    <scope>NUCLEOTIDE SEQUENCE</scope>
</reference>
<sequence length="152" mass="16984">MWFPGAVLFAMYIGAILITPKKKWYIFSIYIVLGIIFELFLFIDLSGSVTFDYPSTSGEDLINDNLVFTSITGIVALIFLLSLLIFLGFGFLRKGLQSTGIIRRKFFLISVGAFIYIIGAVLDGLFSPGLALIFIRSGMAFSAWLFYFGLKE</sequence>
<organism evidence="2">
    <name type="scientific">marine sediment metagenome</name>
    <dbReference type="NCBI Taxonomy" id="412755"/>
    <lineage>
        <taxon>unclassified sequences</taxon>
        <taxon>metagenomes</taxon>
        <taxon>ecological metagenomes</taxon>
    </lineage>
</organism>
<feature type="transmembrane region" description="Helical" evidence="1">
    <location>
        <begin position="128"/>
        <end position="150"/>
    </location>
</feature>
<evidence type="ECO:0000256" key="1">
    <source>
        <dbReference type="SAM" id="Phobius"/>
    </source>
</evidence>
<proteinExistence type="predicted"/>
<feature type="transmembrane region" description="Helical" evidence="1">
    <location>
        <begin position="66"/>
        <end position="92"/>
    </location>
</feature>
<keyword evidence="1" id="KW-0812">Transmembrane</keyword>